<keyword evidence="1" id="KW-0812">Transmembrane</keyword>
<keyword evidence="3" id="KW-1185">Reference proteome</keyword>
<proteinExistence type="predicted"/>
<protein>
    <submittedName>
        <fullName evidence="2">Uncharacterized protein</fullName>
    </submittedName>
</protein>
<sequence>MKVSKDLLERYHHGLCSPDEQKSVEQWLLEDDDDFHFPDHLPDKNLVKEEIWQQVQSDTIMAGPSDLSTIVRKKPKKRYWAAAAAIVLLVTSLFVFRNGKEPDSMVVQNRKMKGLNTELFDIEFGNESRATFDRENEMVDFCGIIKITPKKSMKLSFSNYCGNHEELKREMHVTGGTTYFALDLKNNHHTELLVMNEDLLFELPPLLRNSLIKQFGI</sequence>
<keyword evidence="1" id="KW-0472">Membrane</keyword>
<accession>A0A2U2PHR4</accession>
<feature type="transmembrane region" description="Helical" evidence="1">
    <location>
        <begin position="79"/>
        <end position="96"/>
    </location>
</feature>
<gene>
    <name evidence="2" type="ORF">DDR33_08365</name>
</gene>
<dbReference type="EMBL" id="QEAS01000006">
    <property type="protein sequence ID" value="PWG80946.1"/>
    <property type="molecule type" value="Genomic_DNA"/>
</dbReference>
<organism evidence="2 3">
    <name type="scientific">Pararcticibacter amylolyticus</name>
    <dbReference type="NCBI Taxonomy" id="2173175"/>
    <lineage>
        <taxon>Bacteria</taxon>
        <taxon>Pseudomonadati</taxon>
        <taxon>Bacteroidota</taxon>
        <taxon>Sphingobacteriia</taxon>
        <taxon>Sphingobacteriales</taxon>
        <taxon>Sphingobacteriaceae</taxon>
        <taxon>Pararcticibacter</taxon>
    </lineage>
</organism>
<dbReference type="RefSeq" id="WP_109415330.1">
    <property type="nucleotide sequence ID" value="NZ_QEAS01000006.1"/>
</dbReference>
<evidence type="ECO:0000313" key="2">
    <source>
        <dbReference type="EMBL" id="PWG80946.1"/>
    </source>
</evidence>
<evidence type="ECO:0000313" key="3">
    <source>
        <dbReference type="Proteomes" id="UP000245647"/>
    </source>
</evidence>
<dbReference type="AlphaFoldDB" id="A0A2U2PHR4"/>
<keyword evidence="1" id="KW-1133">Transmembrane helix</keyword>
<evidence type="ECO:0000256" key="1">
    <source>
        <dbReference type="SAM" id="Phobius"/>
    </source>
</evidence>
<reference evidence="2 3" key="1">
    <citation type="submission" date="2018-04" db="EMBL/GenBank/DDBJ databases">
        <title>Pedobacter chongqingensis sp. nov., isolated from a rottenly hemp rope.</title>
        <authorList>
            <person name="Cai Y."/>
        </authorList>
    </citation>
    <scope>NUCLEOTIDE SEQUENCE [LARGE SCALE GENOMIC DNA]</scope>
    <source>
        <strain evidence="2 3">FJ4-8</strain>
    </source>
</reference>
<dbReference type="Proteomes" id="UP000245647">
    <property type="component" value="Unassembled WGS sequence"/>
</dbReference>
<comment type="caution">
    <text evidence="2">The sequence shown here is derived from an EMBL/GenBank/DDBJ whole genome shotgun (WGS) entry which is preliminary data.</text>
</comment>
<name>A0A2U2PHR4_9SPHI</name>
<dbReference type="OrthoDB" id="1345370at2"/>